<proteinExistence type="predicted"/>
<gene>
    <name evidence="1" type="ORF">PFISCL1PPCAC_5859</name>
</gene>
<organism evidence="1 2">
    <name type="scientific">Pristionchus fissidentatus</name>
    <dbReference type="NCBI Taxonomy" id="1538716"/>
    <lineage>
        <taxon>Eukaryota</taxon>
        <taxon>Metazoa</taxon>
        <taxon>Ecdysozoa</taxon>
        <taxon>Nematoda</taxon>
        <taxon>Chromadorea</taxon>
        <taxon>Rhabditida</taxon>
        <taxon>Rhabditina</taxon>
        <taxon>Diplogasteromorpha</taxon>
        <taxon>Diplogasteroidea</taxon>
        <taxon>Neodiplogasteridae</taxon>
        <taxon>Pristionchus</taxon>
    </lineage>
</organism>
<evidence type="ECO:0000313" key="1">
    <source>
        <dbReference type="EMBL" id="GMT14562.1"/>
    </source>
</evidence>
<evidence type="ECO:0000313" key="2">
    <source>
        <dbReference type="Proteomes" id="UP001432322"/>
    </source>
</evidence>
<name>A0AAV5V8I9_9BILA</name>
<feature type="non-terminal residue" evidence="1">
    <location>
        <position position="1"/>
    </location>
</feature>
<sequence>GRMNGVTHRYLSPNELMFVTINFPSFSGREASSTAAQTLAPDVIPPRIDSSVASLFAITRASSETDLRMSVSCFLSRISGTKPAPIPSI</sequence>
<dbReference type="EMBL" id="BTSY01000002">
    <property type="protein sequence ID" value="GMT14562.1"/>
    <property type="molecule type" value="Genomic_DNA"/>
</dbReference>
<feature type="non-terminal residue" evidence="1">
    <location>
        <position position="89"/>
    </location>
</feature>
<protein>
    <submittedName>
        <fullName evidence="1">Uncharacterized protein</fullName>
    </submittedName>
</protein>
<dbReference type="Proteomes" id="UP001432322">
    <property type="component" value="Unassembled WGS sequence"/>
</dbReference>
<comment type="caution">
    <text evidence="1">The sequence shown here is derived from an EMBL/GenBank/DDBJ whole genome shotgun (WGS) entry which is preliminary data.</text>
</comment>
<dbReference type="AlphaFoldDB" id="A0AAV5V8I9"/>
<keyword evidence="2" id="KW-1185">Reference proteome</keyword>
<accession>A0AAV5V8I9</accession>
<reference evidence="1" key="1">
    <citation type="submission" date="2023-10" db="EMBL/GenBank/DDBJ databases">
        <title>Genome assembly of Pristionchus species.</title>
        <authorList>
            <person name="Yoshida K."/>
            <person name="Sommer R.J."/>
        </authorList>
    </citation>
    <scope>NUCLEOTIDE SEQUENCE</scope>
    <source>
        <strain evidence="1">RS5133</strain>
    </source>
</reference>